<evidence type="ECO:0000256" key="2">
    <source>
        <dbReference type="PIRSR" id="PIRSR039026-1"/>
    </source>
</evidence>
<dbReference type="NCBIfam" id="NF037995">
    <property type="entry name" value="TRAP_S1"/>
    <property type="match status" value="1"/>
</dbReference>
<keyword evidence="3" id="KW-0479">Metal-binding</keyword>
<keyword evidence="1 4" id="KW-0732">Signal</keyword>
<dbReference type="Pfam" id="PF03480">
    <property type="entry name" value="DctP"/>
    <property type="match status" value="1"/>
</dbReference>
<feature type="binding site" evidence="2">
    <location>
        <position position="166"/>
    </location>
    <ligand>
        <name>substrate</name>
    </ligand>
</feature>
<comment type="caution">
    <text evidence="5">The sequence shown here is derived from an EMBL/GenBank/DDBJ whole genome shotgun (WGS) entry which is preliminary data.</text>
</comment>
<dbReference type="GO" id="GO:0043177">
    <property type="term" value="F:organic acid binding"/>
    <property type="evidence" value="ECO:0007669"/>
    <property type="project" value="InterPro"/>
</dbReference>
<dbReference type="CDD" id="cd13682">
    <property type="entry name" value="PBP2_TRAP_alpha-ketoacid"/>
    <property type="match status" value="1"/>
</dbReference>
<evidence type="ECO:0000256" key="4">
    <source>
        <dbReference type="SAM" id="SignalP"/>
    </source>
</evidence>
<reference evidence="5" key="1">
    <citation type="journal article" date="2014" name="Int. J. Syst. Evol. Microbiol.">
        <title>Complete genome sequence of Corynebacterium casei LMG S-19264T (=DSM 44701T), isolated from a smear-ripened cheese.</title>
        <authorList>
            <consortium name="US DOE Joint Genome Institute (JGI-PGF)"/>
            <person name="Walter F."/>
            <person name="Albersmeier A."/>
            <person name="Kalinowski J."/>
            <person name="Ruckert C."/>
        </authorList>
    </citation>
    <scope>NUCLEOTIDE SEQUENCE</scope>
    <source>
        <strain evidence="5">VKM B-2789</strain>
    </source>
</reference>
<evidence type="ECO:0000256" key="1">
    <source>
        <dbReference type="ARBA" id="ARBA00022729"/>
    </source>
</evidence>
<feature type="binding site" evidence="2">
    <location>
        <position position="187"/>
    </location>
    <ligand>
        <name>substrate</name>
    </ligand>
</feature>
<name>A0A9W6K0H2_9HYPH</name>
<feature type="binding site" evidence="3">
    <location>
        <position position="225"/>
    </location>
    <ligand>
        <name>Na(+)</name>
        <dbReference type="ChEBI" id="CHEBI:29101"/>
    </ligand>
</feature>
<keyword evidence="6" id="KW-1185">Reference proteome</keyword>
<dbReference type="AlphaFoldDB" id="A0A9W6K0H2"/>
<evidence type="ECO:0000256" key="3">
    <source>
        <dbReference type="PIRSR" id="PIRSR039026-2"/>
    </source>
</evidence>
<dbReference type="GO" id="GO:0031317">
    <property type="term" value="C:tripartite ATP-independent periplasmic transporter complex"/>
    <property type="evidence" value="ECO:0007669"/>
    <property type="project" value="InterPro"/>
</dbReference>
<dbReference type="InterPro" id="IPR006311">
    <property type="entry name" value="TAT_signal"/>
</dbReference>
<reference evidence="5" key="2">
    <citation type="submission" date="2023-01" db="EMBL/GenBank/DDBJ databases">
        <authorList>
            <person name="Sun Q."/>
            <person name="Evtushenko L."/>
        </authorList>
    </citation>
    <scope>NUCLEOTIDE SEQUENCE</scope>
    <source>
        <strain evidence="5">VKM B-2789</strain>
    </source>
</reference>
<dbReference type="EMBL" id="BSFM01000017">
    <property type="protein sequence ID" value="GLK85956.1"/>
    <property type="molecule type" value="Genomic_DNA"/>
</dbReference>
<dbReference type="PANTHER" id="PTHR33376:SF5">
    <property type="entry name" value="EXTRACYTOPLASMIC SOLUTE RECEPTOR PROTEIN"/>
    <property type="match status" value="1"/>
</dbReference>
<feature type="chain" id="PRO_5040731885" evidence="4">
    <location>
        <begin position="32"/>
        <end position="373"/>
    </location>
</feature>
<feature type="binding site" evidence="3">
    <location>
        <position position="250"/>
    </location>
    <ligand>
        <name>substrate</name>
    </ligand>
</feature>
<organism evidence="5 6">
    <name type="scientific">Ancylobacter defluvii</name>
    <dbReference type="NCBI Taxonomy" id="1282440"/>
    <lineage>
        <taxon>Bacteria</taxon>
        <taxon>Pseudomonadati</taxon>
        <taxon>Pseudomonadota</taxon>
        <taxon>Alphaproteobacteria</taxon>
        <taxon>Hyphomicrobiales</taxon>
        <taxon>Xanthobacteraceae</taxon>
        <taxon>Ancylobacter</taxon>
    </lineage>
</organism>
<gene>
    <name evidence="5" type="ORF">GCM10017653_40260</name>
</gene>
<dbReference type="PANTHER" id="PTHR33376">
    <property type="match status" value="1"/>
</dbReference>
<dbReference type="PIRSF" id="PIRSF039026">
    <property type="entry name" value="SiaP"/>
    <property type="match status" value="1"/>
</dbReference>
<feature type="binding site" evidence="3">
    <location>
        <position position="224"/>
    </location>
    <ligand>
        <name>substrate</name>
    </ligand>
</feature>
<dbReference type="Gene3D" id="3.40.190.170">
    <property type="entry name" value="Bacterial extracellular solute-binding protein, family 7"/>
    <property type="match status" value="1"/>
</dbReference>
<proteinExistence type="predicted"/>
<dbReference type="InterPro" id="IPR018389">
    <property type="entry name" value="DctP_fam"/>
</dbReference>
<evidence type="ECO:0000313" key="5">
    <source>
        <dbReference type="EMBL" id="GLK85956.1"/>
    </source>
</evidence>
<dbReference type="InterPro" id="IPR026289">
    <property type="entry name" value="SBP_TakP-like"/>
</dbReference>
<protein>
    <submittedName>
        <fullName evidence="5">ABC transporter substrate-binding protein</fullName>
    </submittedName>
</protein>
<accession>A0A9W6K0H2</accession>
<dbReference type="SUPFAM" id="SSF53850">
    <property type="entry name" value="Periplasmic binding protein-like II"/>
    <property type="match status" value="1"/>
</dbReference>
<dbReference type="InterPro" id="IPR038404">
    <property type="entry name" value="TRAP_DctP_sf"/>
</dbReference>
<dbReference type="GO" id="GO:0046872">
    <property type="term" value="F:metal ion binding"/>
    <property type="evidence" value="ECO:0007669"/>
    <property type="project" value="UniProtKB-KW"/>
</dbReference>
<dbReference type="GO" id="GO:0055085">
    <property type="term" value="P:transmembrane transport"/>
    <property type="evidence" value="ECO:0007669"/>
    <property type="project" value="InterPro"/>
</dbReference>
<sequence>MTRPIERRALLKGAGIATATAAATLGAPVLAAPALAQTAPRVRWRLTTSYSKALPTLFGASELLAKYVKEATDGAFQIDVFAPGEIVPGLQAFDAVQNGTVELAQTALYYYIGKDPSFAPFTTMPFGLNARMQTAWMYHGGGLELQDKFLAKYGVVGFVGGNTGAQMGGWFRKEIKSLDDIRGLKMRLPGLAGQVMAKLGLVPQNIASGDIYPALEKGTIDAAEFVGPYDDEKLGFVRVAPYYYYPGWWEGGPTIHFIANDKAWQKLPASYQAVFKAASAYANADMLAKYDAGNPAALRRLVAQGAQLRAFPIEVMDAAYKINTELMAEISAKNEAFKEIYGSMLAFRNEGYLWWQVGEYPYDGYMIRARQRG</sequence>
<dbReference type="Gene3D" id="3.40.190.10">
    <property type="entry name" value="Periplasmic binding protein-like II"/>
    <property type="match status" value="1"/>
</dbReference>
<evidence type="ECO:0000313" key="6">
    <source>
        <dbReference type="Proteomes" id="UP001143330"/>
    </source>
</evidence>
<dbReference type="GO" id="GO:0015849">
    <property type="term" value="P:organic acid transport"/>
    <property type="evidence" value="ECO:0007669"/>
    <property type="project" value="InterPro"/>
</dbReference>
<dbReference type="InterPro" id="IPR041722">
    <property type="entry name" value="TakP/all3028"/>
</dbReference>
<dbReference type="PROSITE" id="PS51318">
    <property type="entry name" value="TAT"/>
    <property type="match status" value="1"/>
</dbReference>
<dbReference type="Proteomes" id="UP001143330">
    <property type="component" value="Unassembled WGS sequence"/>
</dbReference>
<feature type="signal peptide" evidence="4">
    <location>
        <begin position="1"/>
        <end position="31"/>
    </location>
</feature>